<keyword evidence="3" id="KW-1185">Reference proteome</keyword>
<reference evidence="2" key="1">
    <citation type="thesis" date="2020" institute="ProQuest LLC" country="789 East Eisenhower Parkway, Ann Arbor, MI, USA">
        <title>Comparative Genomics and Chromosome Evolution.</title>
        <authorList>
            <person name="Mudd A.B."/>
        </authorList>
    </citation>
    <scope>NUCLEOTIDE SEQUENCE</scope>
    <source>
        <strain evidence="2">237g6f4</strain>
        <tissue evidence="2">Blood</tissue>
    </source>
</reference>
<evidence type="ECO:0000313" key="3">
    <source>
        <dbReference type="Proteomes" id="UP000824782"/>
    </source>
</evidence>
<sequence>MESSKYLDLEKTQKVMVYSPCAYGLLINISLCCWLFHIAKGFSGFISIVLFHCMKKRDVTFYIKLKTSVRTRESVLIESHIGSTDTVLQEILITLNILSMPSSFALWISF</sequence>
<dbReference type="AlphaFoldDB" id="A0AAV7C2A1"/>
<proteinExistence type="predicted"/>
<name>A0AAV7C2A1_ENGPU</name>
<dbReference type="EMBL" id="WNYA01000004">
    <property type="protein sequence ID" value="KAG8579069.1"/>
    <property type="molecule type" value="Genomic_DNA"/>
</dbReference>
<keyword evidence="1" id="KW-0812">Transmembrane</keyword>
<feature type="transmembrane region" description="Helical" evidence="1">
    <location>
        <begin position="25"/>
        <end position="51"/>
    </location>
</feature>
<dbReference type="Proteomes" id="UP000824782">
    <property type="component" value="Unassembled WGS sequence"/>
</dbReference>
<gene>
    <name evidence="2" type="ORF">GDO81_010704</name>
</gene>
<evidence type="ECO:0000313" key="2">
    <source>
        <dbReference type="EMBL" id="KAG8579069.1"/>
    </source>
</evidence>
<comment type="caution">
    <text evidence="2">The sequence shown here is derived from an EMBL/GenBank/DDBJ whole genome shotgun (WGS) entry which is preliminary data.</text>
</comment>
<protein>
    <recommendedName>
        <fullName evidence="4">Vomeronasal type-1 receptor</fullName>
    </recommendedName>
</protein>
<evidence type="ECO:0000256" key="1">
    <source>
        <dbReference type="SAM" id="Phobius"/>
    </source>
</evidence>
<keyword evidence="1" id="KW-1133">Transmembrane helix</keyword>
<organism evidence="2 3">
    <name type="scientific">Engystomops pustulosus</name>
    <name type="common">Tungara frog</name>
    <name type="synonym">Physalaemus pustulosus</name>
    <dbReference type="NCBI Taxonomy" id="76066"/>
    <lineage>
        <taxon>Eukaryota</taxon>
        <taxon>Metazoa</taxon>
        <taxon>Chordata</taxon>
        <taxon>Craniata</taxon>
        <taxon>Vertebrata</taxon>
        <taxon>Euteleostomi</taxon>
        <taxon>Amphibia</taxon>
        <taxon>Batrachia</taxon>
        <taxon>Anura</taxon>
        <taxon>Neobatrachia</taxon>
        <taxon>Hyloidea</taxon>
        <taxon>Leptodactylidae</taxon>
        <taxon>Leiuperinae</taxon>
        <taxon>Engystomops</taxon>
    </lineage>
</organism>
<accession>A0AAV7C2A1</accession>
<keyword evidence="1" id="KW-0472">Membrane</keyword>
<evidence type="ECO:0008006" key="4">
    <source>
        <dbReference type="Google" id="ProtNLM"/>
    </source>
</evidence>